<organism evidence="1 2">
    <name type="scientific">Streptosporangium canum</name>
    <dbReference type="NCBI Taxonomy" id="324952"/>
    <lineage>
        <taxon>Bacteria</taxon>
        <taxon>Bacillati</taxon>
        <taxon>Actinomycetota</taxon>
        <taxon>Actinomycetes</taxon>
        <taxon>Streptosporangiales</taxon>
        <taxon>Streptosporangiaceae</taxon>
        <taxon>Streptosporangium</taxon>
    </lineage>
</organism>
<dbReference type="EMBL" id="FOQY01000001">
    <property type="protein sequence ID" value="SFI06128.1"/>
    <property type="molecule type" value="Genomic_DNA"/>
</dbReference>
<name>A0A1I3F4I9_9ACTN</name>
<dbReference type="GeneID" id="96295903"/>
<protein>
    <submittedName>
        <fullName evidence="1">Uncharacterized protein</fullName>
    </submittedName>
</protein>
<accession>A0A1I3F4I9</accession>
<proteinExistence type="predicted"/>
<reference evidence="2" key="1">
    <citation type="submission" date="2016-10" db="EMBL/GenBank/DDBJ databases">
        <authorList>
            <person name="Varghese N."/>
            <person name="Submissions S."/>
        </authorList>
    </citation>
    <scope>NUCLEOTIDE SEQUENCE [LARGE SCALE GENOMIC DNA]</scope>
    <source>
        <strain evidence="2">CGMCC 4.2126</strain>
    </source>
</reference>
<dbReference type="AlphaFoldDB" id="A0A1I3F4I9"/>
<evidence type="ECO:0000313" key="2">
    <source>
        <dbReference type="Proteomes" id="UP000199111"/>
    </source>
</evidence>
<evidence type="ECO:0000313" key="1">
    <source>
        <dbReference type="EMBL" id="SFI06128.1"/>
    </source>
</evidence>
<dbReference type="Proteomes" id="UP000199111">
    <property type="component" value="Unassembled WGS sequence"/>
</dbReference>
<keyword evidence="2" id="KW-1185">Reference proteome</keyword>
<gene>
    <name evidence="1" type="ORF">SAMN05216275_1011</name>
</gene>
<dbReference type="RefSeq" id="WP_093885003.1">
    <property type="nucleotide sequence ID" value="NZ_FOQY01000001.1"/>
</dbReference>
<sequence length="117" mass="12576">MLYNAYGGKKTAVLEVKAGGAWNAVFKPLSKARCWCAATAEGDGEQVLKLSLVRGPRTVRSSFSGEGNFIVQSYTRPGSYGDPLFKEVGSYRGKALLPSGTHLVTVHADGSWTVTRH</sequence>